<dbReference type="InterPro" id="IPR006203">
    <property type="entry name" value="GHMP_knse_ATP-bd_CS"/>
</dbReference>
<evidence type="ECO:0000259" key="13">
    <source>
        <dbReference type="Pfam" id="PF10509"/>
    </source>
</evidence>
<dbReference type="Pfam" id="PF00288">
    <property type="entry name" value="GHMP_kinases_N"/>
    <property type="match status" value="1"/>
</dbReference>
<evidence type="ECO:0000256" key="1">
    <source>
        <dbReference type="ARBA" id="ARBA00006566"/>
    </source>
</evidence>
<dbReference type="PIRSF" id="PIRSF000530">
    <property type="entry name" value="Galactokinase"/>
    <property type="match status" value="1"/>
</dbReference>
<dbReference type="Pfam" id="PF10509">
    <property type="entry name" value="GalKase_gal_bdg"/>
    <property type="match status" value="1"/>
</dbReference>
<dbReference type="NCBIfam" id="TIGR00131">
    <property type="entry name" value="gal_kin"/>
    <property type="match status" value="1"/>
</dbReference>
<organism evidence="14 15">
    <name type="scientific">Paludisphaera borealis</name>
    <dbReference type="NCBI Taxonomy" id="1387353"/>
    <lineage>
        <taxon>Bacteria</taxon>
        <taxon>Pseudomonadati</taxon>
        <taxon>Planctomycetota</taxon>
        <taxon>Planctomycetia</taxon>
        <taxon>Isosphaerales</taxon>
        <taxon>Isosphaeraceae</taxon>
        <taxon>Paludisphaera</taxon>
    </lineage>
</organism>
<comment type="similarity">
    <text evidence="1">Belongs to the GHMP kinase family. GalK subfamily.</text>
</comment>
<dbReference type="InterPro" id="IPR013750">
    <property type="entry name" value="GHMP_kinase_C_dom"/>
</dbReference>
<dbReference type="InterPro" id="IPR006204">
    <property type="entry name" value="GHMP_kinase_N_dom"/>
</dbReference>
<dbReference type="GO" id="GO:0005829">
    <property type="term" value="C:cytosol"/>
    <property type="evidence" value="ECO:0007669"/>
    <property type="project" value="TreeGrafter"/>
</dbReference>
<dbReference type="InterPro" id="IPR036554">
    <property type="entry name" value="GHMP_kinase_C_sf"/>
</dbReference>
<proteinExistence type="inferred from homology"/>
<dbReference type="FunFam" id="3.30.70.890:FF:000001">
    <property type="entry name" value="Galactokinase"/>
    <property type="match status" value="1"/>
</dbReference>
<dbReference type="PANTHER" id="PTHR10457:SF7">
    <property type="entry name" value="GALACTOKINASE-RELATED"/>
    <property type="match status" value="1"/>
</dbReference>
<dbReference type="GO" id="GO:0005524">
    <property type="term" value="F:ATP binding"/>
    <property type="evidence" value="ECO:0007669"/>
    <property type="project" value="UniProtKB-UniRule"/>
</dbReference>
<dbReference type="SUPFAM" id="SSF54211">
    <property type="entry name" value="Ribosomal protein S5 domain 2-like"/>
    <property type="match status" value="1"/>
</dbReference>
<evidence type="ECO:0000256" key="9">
    <source>
        <dbReference type="ARBA" id="ARBA00023277"/>
    </source>
</evidence>
<evidence type="ECO:0000256" key="4">
    <source>
        <dbReference type="ARBA" id="ARBA00022741"/>
    </source>
</evidence>
<dbReference type="Gene3D" id="3.30.230.10">
    <property type="match status" value="1"/>
</dbReference>
<accession>A0A1U7CQ85</accession>
<dbReference type="EMBL" id="CP019082">
    <property type="protein sequence ID" value="APW61068.1"/>
    <property type="molecule type" value="Genomic_DNA"/>
</dbReference>
<feature type="domain" description="GHMP kinase C-terminal" evidence="12">
    <location>
        <begin position="304"/>
        <end position="384"/>
    </location>
</feature>
<dbReference type="PANTHER" id="PTHR10457">
    <property type="entry name" value="MEVALONATE KINASE/GALACTOKINASE"/>
    <property type="match status" value="1"/>
</dbReference>
<dbReference type="GO" id="GO:0046872">
    <property type="term" value="F:metal ion binding"/>
    <property type="evidence" value="ECO:0007669"/>
    <property type="project" value="UniProtKB-KW"/>
</dbReference>
<evidence type="ECO:0000313" key="14">
    <source>
        <dbReference type="EMBL" id="APW61068.1"/>
    </source>
</evidence>
<evidence type="ECO:0000259" key="12">
    <source>
        <dbReference type="Pfam" id="PF08544"/>
    </source>
</evidence>
<dbReference type="InterPro" id="IPR006206">
    <property type="entry name" value="Mevalonate/galactokinase"/>
</dbReference>
<dbReference type="InterPro" id="IPR020568">
    <property type="entry name" value="Ribosomal_Su5_D2-typ_SF"/>
</dbReference>
<evidence type="ECO:0000256" key="10">
    <source>
        <dbReference type="NCBIfam" id="TIGR00131"/>
    </source>
</evidence>
<keyword evidence="15" id="KW-1185">Reference proteome</keyword>
<dbReference type="EC" id="2.7.1.6" evidence="10"/>
<keyword evidence="7" id="KW-0460">Magnesium</keyword>
<evidence type="ECO:0000256" key="3">
    <source>
        <dbReference type="ARBA" id="ARBA00022723"/>
    </source>
</evidence>
<reference evidence="15" key="1">
    <citation type="submission" date="2016-12" db="EMBL/GenBank/DDBJ databases">
        <title>Comparative genomics of four Isosphaeraceae planctomycetes: a common pool of plasmids and glycoside hydrolase genes.</title>
        <authorList>
            <person name="Ivanova A."/>
        </authorList>
    </citation>
    <scope>NUCLEOTIDE SEQUENCE [LARGE SCALE GENOMIC DNA]</scope>
    <source>
        <strain evidence="15">PX4</strain>
    </source>
</reference>
<dbReference type="RefSeq" id="WP_076346146.1">
    <property type="nucleotide sequence ID" value="NZ_CP019082.1"/>
</dbReference>
<dbReference type="SUPFAM" id="SSF55060">
    <property type="entry name" value="GHMP Kinase, C-terminal domain"/>
    <property type="match status" value="1"/>
</dbReference>
<evidence type="ECO:0000256" key="2">
    <source>
        <dbReference type="ARBA" id="ARBA00022679"/>
    </source>
</evidence>
<dbReference type="PRINTS" id="PR00959">
    <property type="entry name" value="MEVGALKINASE"/>
</dbReference>
<dbReference type="InterPro" id="IPR019539">
    <property type="entry name" value="GalKase_N"/>
</dbReference>
<dbReference type="PRINTS" id="PR00473">
    <property type="entry name" value="GALCTOKINASE"/>
</dbReference>
<dbReference type="PROSITE" id="PS00627">
    <property type="entry name" value="GHMP_KINASES_ATP"/>
    <property type="match status" value="1"/>
</dbReference>
<keyword evidence="2 14" id="KW-0808">Transferase</keyword>
<feature type="domain" description="Galactokinase N-terminal" evidence="13">
    <location>
        <begin position="13"/>
        <end position="58"/>
    </location>
</feature>
<dbReference type="KEGG" id="pbor:BSF38_02571"/>
<dbReference type="AlphaFoldDB" id="A0A1U7CQ85"/>
<keyword evidence="6" id="KW-0067">ATP-binding</keyword>
<dbReference type="OrthoDB" id="250531at2"/>
<evidence type="ECO:0000256" key="5">
    <source>
        <dbReference type="ARBA" id="ARBA00022777"/>
    </source>
</evidence>
<evidence type="ECO:0000259" key="11">
    <source>
        <dbReference type="Pfam" id="PF00288"/>
    </source>
</evidence>
<dbReference type="InterPro" id="IPR014721">
    <property type="entry name" value="Ribsml_uS5_D2-typ_fold_subgr"/>
</dbReference>
<evidence type="ECO:0000256" key="6">
    <source>
        <dbReference type="ARBA" id="ARBA00022840"/>
    </source>
</evidence>
<keyword evidence="8" id="KW-0299">Galactose metabolism</keyword>
<gene>
    <name evidence="14" type="primary">galK_1</name>
    <name evidence="14" type="ORF">BSF38_02571</name>
</gene>
<protein>
    <recommendedName>
        <fullName evidence="10">Galactokinase</fullName>
        <ecNumber evidence="10">2.7.1.6</ecNumber>
    </recommendedName>
</protein>
<dbReference type="Gene3D" id="3.30.70.890">
    <property type="entry name" value="GHMP kinase, C-terminal domain"/>
    <property type="match status" value="1"/>
</dbReference>
<feature type="domain" description="GHMP kinase N-terminal" evidence="11">
    <location>
        <begin position="95"/>
        <end position="198"/>
    </location>
</feature>
<evidence type="ECO:0000313" key="15">
    <source>
        <dbReference type="Proteomes" id="UP000186309"/>
    </source>
</evidence>
<dbReference type="Pfam" id="PF08544">
    <property type="entry name" value="GHMP_kinases_C"/>
    <property type="match status" value="1"/>
</dbReference>
<keyword evidence="4" id="KW-0547">Nucleotide-binding</keyword>
<dbReference type="GO" id="GO:0004335">
    <property type="term" value="F:galactokinase activity"/>
    <property type="evidence" value="ECO:0007669"/>
    <property type="project" value="UniProtKB-UniRule"/>
</dbReference>
<dbReference type="InterPro" id="IPR000705">
    <property type="entry name" value="Galactokinase"/>
</dbReference>
<evidence type="ECO:0000256" key="8">
    <source>
        <dbReference type="ARBA" id="ARBA00023144"/>
    </source>
</evidence>
<keyword evidence="9" id="KW-0119">Carbohydrate metabolism</keyword>
<dbReference type="GO" id="GO:0006012">
    <property type="term" value="P:galactose metabolic process"/>
    <property type="evidence" value="ECO:0007669"/>
    <property type="project" value="UniProtKB-UniRule"/>
</dbReference>
<keyword evidence="5 14" id="KW-0418">Kinase</keyword>
<sequence length="409" mass="43327">MTPAELEAVAVKVFAERYGSQPSVASCAPGRVELLGNHTDYNGGLVMAAAIDRYTTAVGLAQPTRDGQVYAVDFDGSHQFPLADITRGEVGTWPNYVKGVVWAIQEALDSELTSGFEVAIAGDVPLGAGLSSSASLQAAIAFFLLQAGVAPGRTIDQYVGDDSDPARMDLAMVLRRSENAFVGVSSGLLDQFSSLFGKADHALFLDCQSLEFDRLPLGDPGPAIIVCDSKTSRRLADGMYNRRFAECQTIVSYFRDRDGGDAVSLLRDVSLADLERCWDDLDPIARKRARHVLTENERVRQGVSALKAGDLVGFGRLISASHASSRDDFENSSPALDALVEAAESAPGFLGGKLSGAGWAGCTVNLVEADKAEAFAEAVAAGYSKRQGVTPDVHICRAAEGASSRSLAR</sequence>
<name>A0A1U7CQ85_9BACT</name>
<keyword evidence="3" id="KW-0479">Metal-binding</keyword>
<dbReference type="STRING" id="1387353.BSF38_02571"/>
<dbReference type="Proteomes" id="UP000186309">
    <property type="component" value="Chromosome"/>
</dbReference>
<evidence type="ECO:0000256" key="7">
    <source>
        <dbReference type="ARBA" id="ARBA00022842"/>
    </source>
</evidence>